<sequence length="252" mass="28844">MGNKKFWEVKNSTENENTGETYIYGDIVSYKWDDTDTTAKSFKEDLDSLGDIDTLNIYINSPGGSVFQGQAIYNIIKRHKAKINIYVDGVAASIASVIAMAGDTIFMPKNSMMMIHNPWTFAWGNANELRKQADDLDKIRESLIEAYLSKAGDKLSKETLIEIMDNETWLTAQECYDYGLCDELVEEKEIAASISTELFTKYKNTPRELLNKTLKQKEPIKNTEKIEKDEEIEALIARVNNTLKFEEERLYE</sequence>
<protein>
    <recommendedName>
        <fullName evidence="6">ATP-dependent Clp protease proteolytic subunit</fullName>
    </recommendedName>
</protein>
<dbReference type="AlphaFoldDB" id="A0ABC8EG40"/>
<keyword evidence="7" id="KW-1133">Transmembrane helix</keyword>
<comment type="similarity">
    <text evidence="1 6">Belongs to the peptidase S14 family.</text>
</comment>
<keyword evidence="7" id="KW-0812">Transmembrane</keyword>
<evidence type="ECO:0000256" key="2">
    <source>
        <dbReference type="ARBA" id="ARBA00022490"/>
    </source>
</evidence>
<keyword evidence="7" id="KW-0472">Membrane</keyword>
<evidence type="ECO:0000256" key="4">
    <source>
        <dbReference type="ARBA" id="ARBA00022801"/>
    </source>
</evidence>
<evidence type="ECO:0000256" key="1">
    <source>
        <dbReference type="ARBA" id="ARBA00007039"/>
    </source>
</evidence>
<dbReference type="InterPro" id="IPR001907">
    <property type="entry name" value="ClpP"/>
</dbReference>
<accession>A0ABC8EG40</accession>
<evidence type="ECO:0000256" key="7">
    <source>
        <dbReference type="SAM" id="Phobius"/>
    </source>
</evidence>
<reference evidence="9 10" key="1">
    <citation type="submission" date="2018-06" db="EMBL/GenBank/DDBJ databases">
        <title>Genome conservation of Clostridium tetani.</title>
        <authorList>
            <person name="Bruggemann H."/>
            <person name="Popoff M.R."/>
        </authorList>
    </citation>
    <scope>NUCLEOTIDE SEQUENCE [LARGE SCALE GENOMIC DNA]</scope>
    <source>
        <strain evidence="9 10">63.05</strain>
    </source>
</reference>
<dbReference type="PANTHER" id="PTHR10381">
    <property type="entry name" value="ATP-DEPENDENT CLP PROTEASE PROTEOLYTIC SUBUNIT"/>
    <property type="match status" value="1"/>
</dbReference>
<dbReference type="SUPFAM" id="SSF52096">
    <property type="entry name" value="ClpP/crotonase"/>
    <property type="match status" value="1"/>
</dbReference>
<keyword evidence="5" id="KW-0720">Serine protease</keyword>
<evidence type="ECO:0000256" key="5">
    <source>
        <dbReference type="ARBA" id="ARBA00022825"/>
    </source>
</evidence>
<dbReference type="PRINTS" id="PR00127">
    <property type="entry name" value="CLPPROTEASEP"/>
</dbReference>
<keyword evidence="2" id="KW-0963">Cytoplasm</keyword>
<dbReference type="Proteomes" id="UP001321763">
    <property type="component" value="Plasmid pKHSU-234311-028-2"/>
</dbReference>
<dbReference type="CDD" id="cd07016">
    <property type="entry name" value="S14_ClpP_1"/>
    <property type="match status" value="1"/>
</dbReference>
<organism evidence="8 11">
    <name type="scientific">Clostridium tetani</name>
    <dbReference type="NCBI Taxonomy" id="1513"/>
    <lineage>
        <taxon>Bacteria</taxon>
        <taxon>Bacillati</taxon>
        <taxon>Bacillota</taxon>
        <taxon>Clostridia</taxon>
        <taxon>Eubacteriales</taxon>
        <taxon>Clostridiaceae</taxon>
        <taxon>Clostridium</taxon>
    </lineage>
</organism>
<dbReference type="InterPro" id="IPR023562">
    <property type="entry name" value="ClpP/TepA"/>
</dbReference>
<dbReference type="EMBL" id="QMAU01000010">
    <property type="protein sequence ID" value="RXI58981.1"/>
    <property type="molecule type" value="Genomic_DNA"/>
</dbReference>
<dbReference type="Pfam" id="PF00574">
    <property type="entry name" value="CLP_protease"/>
    <property type="match status" value="1"/>
</dbReference>
<name>A0ABC8EG40_CLOTA</name>
<dbReference type="Gene3D" id="3.90.226.10">
    <property type="entry name" value="2-enoyl-CoA Hydratase, Chain A, domain 1"/>
    <property type="match status" value="1"/>
</dbReference>
<evidence type="ECO:0000313" key="11">
    <source>
        <dbReference type="Proteomes" id="UP001321763"/>
    </source>
</evidence>
<dbReference type="Proteomes" id="UP000290273">
    <property type="component" value="Unassembled WGS sequence"/>
</dbReference>
<dbReference type="EMBL" id="AP026820">
    <property type="protein sequence ID" value="BDR82549.1"/>
    <property type="molecule type" value="Genomic_DNA"/>
</dbReference>
<dbReference type="InterPro" id="IPR029045">
    <property type="entry name" value="ClpP/crotonase-like_dom_sf"/>
</dbReference>
<proteinExistence type="inferred from homology"/>
<evidence type="ECO:0000313" key="9">
    <source>
        <dbReference type="EMBL" id="RXI58981.1"/>
    </source>
</evidence>
<evidence type="ECO:0000256" key="3">
    <source>
        <dbReference type="ARBA" id="ARBA00022670"/>
    </source>
</evidence>
<dbReference type="PANTHER" id="PTHR10381:SF70">
    <property type="entry name" value="ATP-DEPENDENT CLP PROTEASE PROTEOLYTIC SUBUNIT"/>
    <property type="match status" value="1"/>
</dbReference>
<dbReference type="GO" id="GO:0008236">
    <property type="term" value="F:serine-type peptidase activity"/>
    <property type="evidence" value="ECO:0007669"/>
    <property type="project" value="UniProtKB-KW"/>
</dbReference>
<keyword evidence="3 8" id="KW-0645">Protease</keyword>
<dbReference type="RefSeq" id="WP_129010715.1">
    <property type="nucleotide sequence ID" value="NZ_AP026820.1"/>
</dbReference>
<reference evidence="8 11" key="2">
    <citation type="submission" date="2022-09" db="EMBL/GenBank/DDBJ databases">
        <title>complete genome sequences of Clostridium tetani str. KHSU-234311-028 isolated from soil.</title>
        <authorList>
            <person name="Sekizuka T."/>
            <person name="Shitada C."/>
            <person name="Takahashi M."/>
            <person name="Kuroda M."/>
        </authorList>
    </citation>
    <scope>NUCLEOTIDE SEQUENCE [LARGE SCALE GENOMIC DNA]</scope>
    <source>
        <strain evidence="8 11">KHSU-234311-028</strain>
        <plasmid evidence="8 11">pKHSU-234311-028-2</plasmid>
    </source>
</reference>
<dbReference type="NCBIfam" id="NF045542">
    <property type="entry name" value="Clp_rel_HeadMat"/>
    <property type="match status" value="1"/>
</dbReference>
<evidence type="ECO:0000313" key="8">
    <source>
        <dbReference type="EMBL" id="BDR82549.1"/>
    </source>
</evidence>
<geneLocation type="plasmid" evidence="8 11">
    <name>pKHSU-234311-028-2</name>
</geneLocation>
<dbReference type="GO" id="GO:0006508">
    <property type="term" value="P:proteolysis"/>
    <property type="evidence" value="ECO:0007669"/>
    <property type="project" value="UniProtKB-KW"/>
</dbReference>
<evidence type="ECO:0000256" key="6">
    <source>
        <dbReference type="RuleBase" id="RU003567"/>
    </source>
</evidence>
<gene>
    <name evidence="9" type="ORF">DP131_00480</name>
    <name evidence="8" type="ORF">K234311028_p20320</name>
</gene>
<keyword evidence="8" id="KW-0614">Plasmid</keyword>
<feature type="transmembrane region" description="Helical" evidence="7">
    <location>
        <begin position="85"/>
        <end position="107"/>
    </location>
</feature>
<keyword evidence="4" id="KW-0378">Hydrolase</keyword>
<evidence type="ECO:0000313" key="10">
    <source>
        <dbReference type="Proteomes" id="UP000290273"/>
    </source>
</evidence>